<dbReference type="PATRIC" id="fig|1429043.3.peg.1212"/>
<dbReference type="EMBL" id="AZAC01000005">
    <property type="protein sequence ID" value="KIX14978.1"/>
    <property type="molecule type" value="Genomic_DNA"/>
</dbReference>
<evidence type="ECO:0008006" key="3">
    <source>
        <dbReference type="Google" id="ProtNLM"/>
    </source>
</evidence>
<organism evidence="1 2">
    <name type="scientific">Dethiosulfatarculus sandiegensis</name>
    <dbReference type="NCBI Taxonomy" id="1429043"/>
    <lineage>
        <taxon>Bacteria</taxon>
        <taxon>Pseudomonadati</taxon>
        <taxon>Thermodesulfobacteriota</taxon>
        <taxon>Desulfarculia</taxon>
        <taxon>Desulfarculales</taxon>
        <taxon>Desulfarculaceae</taxon>
        <taxon>Dethiosulfatarculus</taxon>
    </lineage>
</organism>
<accession>A0A0D2HXA3</accession>
<keyword evidence="2" id="KW-1185">Reference proteome</keyword>
<sequence length="332" mass="36493">MVDLSKYFTAQKIAKRFESMPPIKSTVLDLLFPEAVREQYESPVIPISEIAQTINVVPVVHRGSASIPLDGDTQLTGFVEPLPVRIHTQISAKDLNDMKLLGESSREKWAKRRQEKIRRTVRLNTEVFAAQAVLDGKISFPLLQSNGQYQMYEVTYQGQTIQSVNVASTSKWNATEATLVKVYELLEDMADALDNEGYGGDKVTLAGKTAYSALLALIEDLTEKPKVPVRVSEKGEIIIGGHTVRKLAESYRNPKTGATVKKLADGEIRMISKGYTSLFYAAVDDLDANLHAMPMFVKPIPITDPSGYKLVGESKPLPAVAPKATCKAIVIA</sequence>
<evidence type="ECO:0000313" key="1">
    <source>
        <dbReference type="EMBL" id="KIX14978.1"/>
    </source>
</evidence>
<name>A0A0D2HXA3_9BACT</name>
<evidence type="ECO:0000313" key="2">
    <source>
        <dbReference type="Proteomes" id="UP000032233"/>
    </source>
</evidence>
<reference evidence="1 2" key="1">
    <citation type="submission" date="2013-11" db="EMBL/GenBank/DDBJ databases">
        <title>Metagenomic analysis of a methanogenic consortium involved in long chain n-alkane degradation.</title>
        <authorList>
            <person name="Davidova I.A."/>
            <person name="Callaghan A.V."/>
            <person name="Wawrik B."/>
            <person name="Pruitt S."/>
            <person name="Marks C."/>
            <person name="Duncan K.E."/>
            <person name="Suflita J.M."/>
        </authorList>
    </citation>
    <scope>NUCLEOTIDE SEQUENCE [LARGE SCALE GENOMIC DNA]</scope>
    <source>
        <strain evidence="1 2">SPR</strain>
    </source>
</reference>
<dbReference type="STRING" id="1429043.X474_05695"/>
<comment type="caution">
    <text evidence="1">The sequence shown here is derived from an EMBL/GenBank/DDBJ whole genome shotgun (WGS) entry which is preliminary data.</text>
</comment>
<protein>
    <recommendedName>
        <fullName evidence="3">Major capsid protein E</fullName>
    </recommendedName>
</protein>
<proteinExistence type="predicted"/>
<dbReference type="Pfam" id="PF03864">
    <property type="entry name" value="Phage_cap_E"/>
    <property type="match status" value="1"/>
</dbReference>
<dbReference type="AlphaFoldDB" id="A0A0D2HXA3"/>
<gene>
    <name evidence="1" type="ORF">X474_05695</name>
</gene>
<dbReference type="InterPro" id="IPR005564">
    <property type="entry name" value="Major_capsid_GpE"/>
</dbReference>
<dbReference type="InParanoid" id="A0A0D2HXA3"/>
<dbReference type="Gene3D" id="3.15.30.10">
    <property type="entry name" value="putative capsid protein of prophage domain like"/>
    <property type="match status" value="1"/>
</dbReference>
<dbReference type="Proteomes" id="UP000032233">
    <property type="component" value="Unassembled WGS sequence"/>
</dbReference>